<dbReference type="Proteomes" id="UP001145114">
    <property type="component" value="Unassembled WGS sequence"/>
</dbReference>
<keyword evidence="2" id="KW-1185">Reference proteome</keyword>
<proteinExistence type="predicted"/>
<dbReference type="EMBL" id="JAMZIH010000935">
    <property type="protein sequence ID" value="KAJ1678691.1"/>
    <property type="molecule type" value="Genomic_DNA"/>
</dbReference>
<gene>
    <name evidence="1" type="ORF">EV182_003539</name>
</gene>
<name>A0ACC1HSQ1_9FUNG</name>
<reference evidence="1" key="1">
    <citation type="submission" date="2022-06" db="EMBL/GenBank/DDBJ databases">
        <title>Phylogenomic reconstructions and comparative analyses of Kickxellomycotina fungi.</title>
        <authorList>
            <person name="Reynolds N.K."/>
            <person name="Stajich J.E."/>
            <person name="Barry K."/>
            <person name="Grigoriev I.V."/>
            <person name="Crous P."/>
            <person name="Smith M.E."/>
        </authorList>
    </citation>
    <scope>NUCLEOTIDE SEQUENCE</scope>
    <source>
        <strain evidence="1">RSA 2271</strain>
    </source>
</reference>
<sequence length="201" mass="22106">MAMASGFSSFAKDGNVASFASLAGRNDPSIFDKKEDADADQAETAGSKTEVEGGGKSGVGDQSEEEPDVKPTLTLVGTGNLQTFEEDEDNIFSGKAKLYELGEDNRWIDRGAGLVRINVERTSPYASRIIMRANLTYRLMMNSRLFDEIKAGVDNKFLRFGIIDPETKKITSYLFRFATPEKALEAREAITTALDAKRNKE</sequence>
<accession>A0ACC1HSQ1</accession>
<comment type="caution">
    <text evidence="1">The sequence shown here is derived from an EMBL/GenBank/DDBJ whole genome shotgun (WGS) entry which is preliminary data.</text>
</comment>
<evidence type="ECO:0000313" key="2">
    <source>
        <dbReference type="Proteomes" id="UP001145114"/>
    </source>
</evidence>
<organism evidence="1 2">
    <name type="scientific">Spiromyces aspiralis</name>
    <dbReference type="NCBI Taxonomy" id="68401"/>
    <lineage>
        <taxon>Eukaryota</taxon>
        <taxon>Fungi</taxon>
        <taxon>Fungi incertae sedis</taxon>
        <taxon>Zoopagomycota</taxon>
        <taxon>Kickxellomycotina</taxon>
        <taxon>Kickxellomycetes</taxon>
        <taxon>Kickxellales</taxon>
        <taxon>Kickxellaceae</taxon>
        <taxon>Spiromyces</taxon>
    </lineage>
</organism>
<evidence type="ECO:0000313" key="1">
    <source>
        <dbReference type="EMBL" id="KAJ1678691.1"/>
    </source>
</evidence>
<protein>
    <submittedName>
        <fullName evidence="1">Uncharacterized protein</fullName>
    </submittedName>
</protein>